<dbReference type="Gene3D" id="3.30.2420.10">
    <property type="entry name" value="TonB"/>
    <property type="match status" value="1"/>
</dbReference>
<feature type="compositionally biased region" description="Pro residues" evidence="1">
    <location>
        <begin position="16"/>
        <end position="28"/>
    </location>
</feature>
<dbReference type="SUPFAM" id="SSF74653">
    <property type="entry name" value="TolA/TonB C-terminal domain"/>
    <property type="match status" value="1"/>
</dbReference>
<reference evidence="3 4" key="1">
    <citation type="submission" date="2019-12" db="EMBL/GenBank/DDBJ databases">
        <title>Genomic-based taxomic classification of the family Erythrobacteraceae.</title>
        <authorList>
            <person name="Xu L."/>
        </authorList>
    </citation>
    <scope>NUCLEOTIDE SEQUENCE [LARGE SCALE GENOMIC DNA]</scope>
    <source>
        <strain evidence="3 4">JCM 17468</strain>
    </source>
</reference>
<organism evidence="3 4">
    <name type="scientific">Qipengyuania pelagi</name>
    <dbReference type="NCBI Taxonomy" id="994320"/>
    <lineage>
        <taxon>Bacteria</taxon>
        <taxon>Pseudomonadati</taxon>
        <taxon>Pseudomonadota</taxon>
        <taxon>Alphaproteobacteria</taxon>
        <taxon>Sphingomonadales</taxon>
        <taxon>Erythrobacteraceae</taxon>
        <taxon>Qipengyuania</taxon>
    </lineage>
</organism>
<keyword evidence="4" id="KW-1185">Reference proteome</keyword>
<evidence type="ECO:0000313" key="3">
    <source>
        <dbReference type="EMBL" id="MXO52754.1"/>
    </source>
</evidence>
<proteinExistence type="predicted"/>
<dbReference type="InterPro" id="IPR037682">
    <property type="entry name" value="TonB_C"/>
</dbReference>
<feature type="region of interest" description="Disordered" evidence="1">
    <location>
        <begin position="16"/>
        <end position="37"/>
    </location>
</feature>
<comment type="caution">
    <text evidence="3">The sequence shown here is derived from an EMBL/GenBank/DDBJ whole genome shotgun (WGS) entry which is preliminary data.</text>
</comment>
<dbReference type="PROSITE" id="PS52015">
    <property type="entry name" value="TONB_CTD"/>
    <property type="match status" value="1"/>
</dbReference>
<evidence type="ECO:0000259" key="2">
    <source>
        <dbReference type="PROSITE" id="PS52015"/>
    </source>
</evidence>
<dbReference type="AlphaFoldDB" id="A0A844Y3U5"/>
<feature type="domain" description="TonB C-terminal" evidence="2">
    <location>
        <begin position="269"/>
        <end position="360"/>
    </location>
</feature>
<sequence>MIGLLSLLAGATGLVPPPPPILISPPDPSQSTDTPAPQLVSWIPGPVRCETGAEAPVVEGRRPYNTLWNGRGSPPSAMAFEFAIDPTGRPLSIVRTSPPAYAQGTAGPALASSRYEVGAAREGCSITYQPVMRPADKAEPVELASYVMTNQTPRLPKEAYDRLHAGDECRPGTQPLMRAFPNFDDIPATPGVRDWAMIGFDVAASGETVNVRHLYGTGNDALAKASEEAVENSRFTEGPLRRNCSYPYWRNAAVLPAPPAPPRAPGWTDLCEALEWNREPQRIFPEAYLARSIEGWADIAYDVATWGEVGNVRVLRAEPTDDFGEAAKRMIERSSAQKNTGFTNCETRVFYRMQGSGAPEPASVNS</sequence>
<dbReference type="GO" id="GO:0055085">
    <property type="term" value="P:transmembrane transport"/>
    <property type="evidence" value="ECO:0007669"/>
    <property type="project" value="InterPro"/>
</dbReference>
<dbReference type="OrthoDB" id="7500609at2"/>
<accession>A0A844Y3U5</accession>
<name>A0A844Y3U5_9SPHN</name>
<evidence type="ECO:0000313" key="4">
    <source>
        <dbReference type="Proteomes" id="UP000430272"/>
    </source>
</evidence>
<dbReference type="EMBL" id="WTYD01000001">
    <property type="protein sequence ID" value="MXO52754.1"/>
    <property type="molecule type" value="Genomic_DNA"/>
</dbReference>
<protein>
    <submittedName>
        <fullName evidence="3">Energy transducer TonB</fullName>
    </submittedName>
</protein>
<dbReference type="Proteomes" id="UP000430272">
    <property type="component" value="Unassembled WGS sequence"/>
</dbReference>
<gene>
    <name evidence="3" type="ORF">GRI47_01875</name>
</gene>
<dbReference type="RefSeq" id="WP_160659697.1">
    <property type="nucleotide sequence ID" value="NZ_BAABDV010000001.1"/>
</dbReference>
<evidence type="ECO:0000256" key="1">
    <source>
        <dbReference type="SAM" id="MobiDB-lite"/>
    </source>
</evidence>